<dbReference type="InterPro" id="IPR050177">
    <property type="entry name" value="Lipid_A_modif_metabolic_enz"/>
</dbReference>
<dbReference type="Proteomes" id="UP000267187">
    <property type="component" value="Unassembled WGS sequence"/>
</dbReference>
<organism evidence="2 3">
    <name type="scientific">Umboniibacter marinipuniceus</name>
    <dbReference type="NCBI Taxonomy" id="569599"/>
    <lineage>
        <taxon>Bacteria</taxon>
        <taxon>Pseudomonadati</taxon>
        <taxon>Pseudomonadota</taxon>
        <taxon>Gammaproteobacteria</taxon>
        <taxon>Cellvibrionales</taxon>
        <taxon>Cellvibrionaceae</taxon>
        <taxon>Umboniibacter</taxon>
    </lineage>
</organism>
<dbReference type="AlphaFoldDB" id="A0A3M0A9K8"/>
<dbReference type="InterPro" id="IPR036291">
    <property type="entry name" value="NAD(P)-bd_dom_sf"/>
</dbReference>
<keyword evidence="3" id="KW-1185">Reference proteome</keyword>
<dbReference type="RefSeq" id="WP_121876153.1">
    <property type="nucleotide sequence ID" value="NZ_REFJ01000002.1"/>
</dbReference>
<comment type="caution">
    <text evidence="2">The sequence shown here is derived from an EMBL/GenBank/DDBJ whole genome shotgun (WGS) entry which is preliminary data.</text>
</comment>
<dbReference type="OrthoDB" id="9801056at2"/>
<gene>
    <name evidence="2" type="ORF">DFR27_0774</name>
</gene>
<sequence>MNKRILITGSEGYVGRRIVARLATTHAVFGIDLAATPSQNYSYQQMDIRSAEVSALLQLWRITHIIHLASIVSPSADEHRDYDIDVNGTKNLLNCAVESGVAHFTVTSSGAAYGYYADNPQWLSETDPLRGNEVFSYSRHKRLVETLLAEFNTDSPELKQLILRPGTVLGEHTDNLITRLFQRSRILAIRGSNSPFVFIWDEDLVNIIIQGIEGDITGAFNVAGSGAVPIRELAQLMGKPVLDVPAGVLRCLLTLGRLLRLTPFGPEQLDFLRYRPVLSNQKLIDKFPYTPAKSSLETFRYYLLAQREKND</sequence>
<name>A0A3M0A9K8_9GAMM</name>
<feature type="domain" description="NAD-dependent epimerase/dehydratase" evidence="1">
    <location>
        <begin position="5"/>
        <end position="182"/>
    </location>
</feature>
<dbReference type="Pfam" id="PF01370">
    <property type="entry name" value="Epimerase"/>
    <property type="match status" value="1"/>
</dbReference>
<proteinExistence type="predicted"/>
<dbReference type="EMBL" id="REFJ01000002">
    <property type="protein sequence ID" value="RMA80984.1"/>
    <property type="molecule type" value="Genomic_DNA"/>
</dbReference>
<accession>A0A3M0A9K8</accession>
<evidence type="ECO:0000259" key="1">
    <source>
        <dbReference type="Pfam" id="PF01370"/>
    </source>
</evidence>
<dbReference type="PANTHER" id="PTHR43245">
    <property type="entry name" value="BIFUNCTIONAL POLYMYXIN RESISTANCE PROTEIN ARNA"/>
    <property type="match status" value="1"/>
</dbReference>
<evidence type="ECO:0000313" key="3">
    <source>
        <dbReference type="Proteomes" id="UP000267187"/>
    </source>
</evidence>
<dbReference type="InterPro" id="IPR001509">
    <property type="entry name" value="Epimerase_deHydtase"/>
</dbReference>
<evidence type="ECO:0000313" key="2">
    <source>
        <dbReference type="EMBL" id="RMA80984.1"/>
    </source>
</evidence>
<dbReference type="Gene3D" id="3.40.50.720">
    <property type="entry name" value="NAD(P)-binding Rossmann-like Domain"/>
    <property type="match status" value="1"/>
</dbReference>
<protein>
    <submittedName>
        <fullName evidence="2">UDP-glucose 4-epimerase</fullName>
    </submittedName>
</protein>
<reference evidence="2 3" key="1">
    <citation type="submission" date="2018-10" db="EMBL/GenBank/DDBJ databases">
        <title>Genomic Encyclopedia of Type Strains, Phase IV (KMG-IV): sequencing the most valuable type-strain genomes for metagenomic binning, comparative biology and taxonomic classification.</title>
        <authorList>
            <person name="Goeker M."/>
        </authorList>
    </citation>
    <scope>NUCLEOTIDE SEQUENCE [LARGE SCALE GENOMIC DNA]</scope>
    <source>
        <strain evidence="2 3">DSM 25080</strain>
    </source>
</reference>
<dbReference type="SUPFAM" id="SSF51735">
    <property type="entry name" value="NAD(P)-binding Rossmann-fold domains"/>
    <property type="match status" value="1"/>
</dbReference>